<evidence type="ECO:0000256" key="7">
    <source>
        <dbReference type="ARBA" id="ARBA00024776"/>
    </source>
</evidence>
<comment type="function">
    <text evidence="7">Involved in mitotic DNA repair and meiotic recombination. Functions in the recombinational DNA repair pathway. Essential for interhomolog gene conversion (GC), but may have a less important role in intersister GC than spn-A/Rad51. In the presence of DNA, spn-A/Rad51 enhances the ATPase activity of okr/Rad54.</text>
</comment>
<comment type="subunit">
    <text evidence="1">Interacts (via N-terminus) with spn-A/Rad51.</text>
</comment>
<dbReference type="PANTHER" id="PTHR45629:SF7">
    <property type="entry name" value="DNA EXCISION REPAIR PROTEIN ERCC-6-RELATED"/>
    <property type="match status" value="1"/>
</dbReference>
<evidence type="ECO:0000313" key="11">
    <source>
        <dbReference type="EMBL" id="RWS26447.1"/>
    </source>
</evidence>
<reference evidence="11 12" key="1">
    <citation type="journal article" date="2018" name="Gigascience">
        <title>Genomes of trombidid mites reveal novel predicted allergens and laterally-transferred genes associated with secondary metabolism.</title>
        <authorList>
            <person name="Dong X."/>
            <person name="Chaisiri K."/>
            <person name="Xia D."/>
            <person name="Armstrong S.D."/>
            <person name="Fang Y."/>
            <person name="Donnelly M.J."/>
            <person name="Kadowaki T."/>
            <person name="McGarry J.W."/>
            <person name="Darby A.C."/>
            <person name="Makepeace B.L."/>
        </authorList>
    </citation>
    <scope>NUCLEOTIDE SEQUENCE [LARGE SCALE GENOMIC DNA]</scope>
    <source>
        <strain evidence="11">UoL-UT</strain>
    </source>
</reference>
<dbReference type="Gene3D" id="3.40.50.300">
    <property type="entry name" value="P-loop containing nucleotide triphosphate hydrolases"/>
    <property type="match status" value="1"/>
</dbReference>
<evidence type="ECO:0000256" key="5">
    <source>
        <dbReference type="ARBA" id="ARBA00022801"/>
    </source>
</evidence>
<evidence type="ECO:0000256" key="2">
    <source>
        <dbReference type="ARBA" id="ARBA00015341"/>
    </source>
</evidence>
<dbReference type="Pfam" id="PF00271">
    <property type="entry name" value="Helicase_C"/>
    <property type="match status" value="1"/>
</dbReference>
<keyword evidence="3" id="KW-0132">Cell division</keyword>
<keyword evidence="12" id="KW-1185">Reference proteome</keyword>
<dbReference type="InterPro" id="IPR050496">
    <property type="entry name" value="SNF2_RAD54_helicase_repair"/>
</dbReference>
<dbReference type="STRING" id="299467.A0A443SG00"/>
<dbReference type="CDD" id="cd18793">
    <property type="entry name" value="SF2_C_SNF"/>
    <property type="match status" value="1"/>
</dbReference>
<dbReference type="VEuPathDB" id="VectorBase:LDEU005592"/>
<accession>A0A443SG00</accession>
<feature type="region of interest" description="Disordered" evidence="9">
    <location>
        <begin position="795"/>
        <end position="819"/>
    </location>
</feature>
<dbReference type="Proteomes" id="UP000288716">
    <property type="component" value="Unassembled WGS sequence"/>
</dbReference>
<proteinExistence type="predicted"/>
<comment type="caution">
    <text evidence="11">The sequence shown here is derived from an EMBL/GenBank/DDBJ whole genome shotgun (WGS) entry which is preliminary data.</text>
</comment>
<keyword evidence="4" id="KW-0498">Mitosis</keyword>
<keyword evidence="5" id="KW-0378">Hydrolase</keyword>
<evidence type="ECO:0000256" key="9">
    <source>
        <dbReference type="SAM" id="MobiDB-lite"/>
    </source>
</evidence>
<evidence type="ECO:0000259" key="10">
    <source>
        <dbReference type="PROSITE" id="PS51194"/>
    </source>
</evidence>
<dbReference type="InterPro" id="IPR049730">
    <property type="entry name" value="SNF2/RAD54-like_C"/>
</dbReference>
<dbReference type="PANTHER" id="PTHR45629">
    <property type="entry name" value="SNF2/RAD54 FAMILY MEMBER"/>
    <property type="match status" value="1"/>
</dbReference>
<evidence type="ECO:0000256" key="3">
    <source>
        <dbReference type="ARBA" id="ARBA00022618"/>
    </source>
</evidence>
<evidence type="ECO:0000313" key="12">
    <source>
        <dbReference type="Proteomes" id="UP000288716"/>
    </source>
</evidence>
<evidence type="ECO:0000256" key="8">
    <source>
        <dbReference type="ARBA" id="ARBA00029956"/>
    </source>
</evidence>
<dbReference type="GO" id="GO:0016787">
    <property type="term" value="F:hydrolase activity"/>
    <property type="evidence" value="ECO:0007669"/>
    <property type="project" value="UniProtKB-KW"/>
</dbReference>
<keyword evidence="6" id="KW-0131">Cell cycle</keyword>
<dbReference type="PROSITE" id="PS51194">
    <property type="entry name" value="HELICASE_CTER"/>
    <property type="match status" value="1"/>
</dbReference>
<dbReference type="SMART" id="SM00490">
    <property type="entry name" value="HELICc"/>
    <property type="match status" value="1"/>
</dbReference>
<evidence type="ECO:0000256" key="1">
    <source>
        <dbReference type="ARBA" id="ARBA00011467"/>
    </source>
</evidence>
<feature type="domain" description="Helicase C-terminal" evidence="10">
    <location>
        <begin position="1"/>
        <end position="110"/>
    </location>
</feature>
<feature type="compositionally biased region" description="Acidic residues" evidence="9">
    <location>
        <begin position="803"/>
        <end position="814"/>
    </location>
</feature>
<gene>
    <name evidence="11" type="ORF">B4U80_02175</name>
</gene>
<protein>
    <recommendedName>
        <fullName evidence="2">DNA repair and recombination protein RAD54-like</fullName>
    </recommendedName>
    <alternativeName>
        <fullName evidence="8">Protein okra</fullName>
    </alternativeName>
</protein>
<sequence>MTKRDGIVNAFQTDTTIPLCLLSSQVGGVGLTLTSADRVIIYDPCWNPATDSQAIDRAYRIGQQREVIVYRLITCGTVEEKIYQRQIFKDSITKQTIGAENDPTRYFSNADLRQLFQFSDPRISETFNLVTEMHGNETDCSGRVEVHLQTVKESTSVFNVHDHSKLFSNEEPEVDEEPEVITLIDDEVRSARENLNKECTVTRRILKESGTYSRPFQLFVSDKTCVKKPETYTTPQNPSEIVVIDDSSVDEADCFAIVDNLNDIQIVEYTSTPSQRFTSNIEHRRQMNQDLDFSTIGDHPSSNALVIPTESQSTMENSRDRNFSFKKDSSNEIDNDAPRHTTNAAVNDHHYSVPIGSLSNANFSSQLQNHEVSNHVKDTVSEVFQREVKKEIVRNCDIVCNHNESFDAQTIPLENNENYSQEEDCEMSGKKEEISSEENGKTLEMDQGLCEQHSPHASQILVKTHAKLNQTNVCNGDSEENDFEADEEFVSESNSHLSQQSLGNLQLTQALEETTIKLMSHLENDVRSCSEDITINLKNVLNVLQYPEMVNEYAVDSEIVENSAGDSEAENESDVNTNIEEPYSHNILVNERLNTMIVNTENETQLERDQMTDKLADNSEKESVITKFNVEQVQNLCDKHINGETSRYGIDFAVRPDEELDSEDEDIDDVHSSVYDSDDSLYEVPALLKRDNQSFIKLNEQSESVENSKKSEKCDSESYEAESSICSRLNTITDKVEIFSHTILVNELTKEIENIFKNDPLQTKCNEFFGSKEMYVFQNCDKEITENEVENQTNTFDDRSDFENSDSEMLDDENDYSRSVVDETVEEEELQMDRTIADFLTNLIGDVDVTGCISQEVKECLSTIVDNVDTKDRNDDVKKCLIDLVNNLDLKDKVVQKQEKVNGTIDPDPETEILDEVKITNLLLNVNCNEPCEQLVSQCKNFSFVVDTLHNENDGSSDQCLNEIMEDLKTSVAEITECFGEIENSDKSNDAANESYYSAIATGDLDYGSSINSKFAHSSYRINKETSRNVNVENKELCHNRCEMSENDVEEIMHRENQQDSNESEQSKVISLCVSDIMDNVDLKERSEAVEDCLNEIVEEIDSNEISEIVGEYTRMLLSELNERDRNVDNLENNVVENIRFNNGIHTVEKEKMNIRITVSKRVDDLLDVIEANERNEIIQDCLNDVVNEVNNKAEVRNQIDKLPVNIEANVKDCVNRLVDDVQLCEFSTVNNHLNELLVDILSMETNEVKHCANYVVNKVDNQTEICGQLDKQLVYIETNESVKECVSKLINDVLVCELPSTVNSCGDEFIESIVTEIRDDVVDNCLSSIMDKIDTEERSVIIREQLDNLLESVESKERNESVAKCVRNLVDEVHERKVLIHSKRGSELIEHVAPKKRRASVTEINNRPVHESNFQETKLVLNSDRSVDDSEKYPTPNIKLYEMRFGENDSIIAPFAAYKEATLQEYAVENVSATNLKRKWSHTNSFTNLDATPTDENEFIENLVFADQSTPKRIRLPTFVPSSVTLRVYLHSDK</sequence>
<dbReference type="InterPro" id="IPR001650">
    <property type="entry name" value="Helicase_C-like"/>
</dbReference>
<dbReference type="EMBL" id="NCKV01002754">
    <property type="protein sequence ID" value="RWS26447.1"/>
    <property type="molecule type" value="Genomic_DNA"/>
</dbReference>
<dbReference type="GO" id="GO:0015616">
    <property type="term" value="F:DNA translocase activity"/>
    <property type="evidence" value="ECO:0007669"/>
    <property type="project" value="TreeGrafter"/>
</dbReference>
<evidence type="ECO:0000256" key="6">
    <source>
        <dbReference type="ARBA" id="ARBA00023306"/>
    </source>
</evidence>
<name>A0A443SG00_9ACAR</name>
<dbReference type="InterPro" id="IPR027417">
    <property type="entry name" value="P-loop_NTPase"/>
</dbReference>
<evidence type="ECO:0000256" key="4">
    <source>
        <dbReference type="ARBA" id="ARBA00022776"/>
    </source>
</evidence>
<organism evidence="11 12">
    <name type="scientific">Leptotrombidium deliense</name>
    <dbReference type="NCBI Taxonomy" id="299467"/>
    <lineage>
        <taxon>Eukaryota</taxon>
        <taxon>Metazoa</taxon>
        <taxon>Ecdysozoa</taxon>
        <taxon>Arthropoda</taxon>
        <taxon>Chelicerata</taxon>
        <taxon>Arachnida</taxon>
        <taxon>Acari</taxon>
        <taxon>Acariformes</taxon>
        <taxon>Trombidiformes</taxon>
        <taxon>Prostigmata</taxon>
        <taxon>Anystina</taxon>
        <taxon>Parasitengona</taxon>
        <taxon>Trombiculoidea</taxon>
        <taxon>Trombiculidae</taxon>
        <taxon>Leptotrombidium</taxon>
    </lineage>
</organism>
<dbReference type="SUPFAM" id="SSF52540">
    <property type="entry name" value="P-loop containing nucleoside triphosphate hydrolases"/>
    <property type="match status" value="1"/>
</dbReference>
<dbReference type="GO" id="GO:0051301">
    <property type="term" value="P:cell division"/>
    <property type="evidence" value="ECO:0007669"/>
    <property type="project" value="UniProtKB-KW"/>
</dbReference>